<evidence type="ECO:0000259" key="1">
    <source>
        <dbReference type="Pfam" id="PF03625"/>
    </source>
</evidence>
<dbReference type="SUPFAM" id="SSF103247">
    <property type="entry name" value="TT1751-like"/>
    <property type="match status" value="1"/>
</dbReference>
<dbReference type="Pfam" id="PF03625">
    <property type="entry name" value="DUF302"/>
    <property type="match status" value="1"/>
</dbReference>
<dbReference type="AlphaFoldDB" id="A0A8J3TYM4"/>
<dbReference type="Proteomes" id="UP000650628">
    <property type="component" value="Unassembled WGS sequence"/>
</dbReference>
<sequence>MSQSVHNRIETVPHRVNRMSIAVGEPFDVFRARYESAVPRFEAERFERLVEDEADWDTIRQATAENAPHTFIIYWTGDFNALLRLAGDRLRCVEYLMGNHTIAQRMFHHNPAIQLYAPLRTAIHEDAEGETWFSVEQPSSHFSSFGSPDITEVGLELDRELAALLEYLGVPVPAALT</sequence>
<proteinExistence type="predicted"/>
<feature type="domain" description="DUF302" evidence="1">
    <location>
        <begin position="91"/>
        <end position="138"/>
    </location>
</feature>
<protein>
    <recommendedName>
        <fullName evidence="1">DUF302 domain-containing protein</fullName>
    </recommendedName>
</protein>
<keyword evidence="3" id="KW-1185">Reference proteome</keyword>
<dbReference type="InterPro" id="IPR035923">
    <property type="entry name" value="TT1751-like_sf"/>
</dbReference>
<reference evidence="2 3" key="1">
    <citation type="submission" date="2021-01" db="EMBL/GenBank/DDBJ databases">
        <title>Whole genome shotgun sequence of Planotetraspora mira NBRC 15435.</title>
        <authorList>
            <person name="Komaki H."/>
            <person name="Tamura T."/>
        </authorList>
    </citation>
    <scope>NUCLEOTIDE SEQUENCE [LARGE SCALE GENOMIC DNA]</scope>
    <source>
        <strain evidence="2 3">NBRC 15435</strain>
    </source>
</reference>
<dbReference type="InterPro" id="IPR005180">
    <property type="entry name" value="DUF302"/>
</dbReference>
<evidence type="ECO:0000313" key="2">
    <source>
        <dbReference type="EMBL" id="GII32849.1"/>
    </source>
</evidence>
<evidence type="ECO:0000313" key="3">
    <source>
        <dbReference type="Proteomes" id="UP000650628"/>
    </source>
</evidence>
<dbReference type="Gene3D" id="3.30.310.70">
    <property type="entry name" value="TT1751-like domain"/>
    <property type="match status" value="1"/>
</dbReference>
<name>A0A8J3TYM4_9ACTN</name>
<dbReference type="CDD" id="cd14797">
    <property type="entry name" value="DUF302"/>
    <property type="match status" value="1"/>
</dbReference>
<comment type="caution">
    <text evidence="2">The sequence shown here is derived from an EMBL/GenBank/DDBJ whole genome shotgun (WGS) entry which is preliminary data.</text>
</comment>
<dbReference type="EMBL" id="BOOO01000036">
    <property type="protein sequence ID" value="GII32849.1"/>
    <property type="molecule type" value="Genomic_DNA"/>
</dbReference>
<organism evidence="2 3">
    <name type="scientific">Planotetraspora mira</name>
    <dbReference type="NCBI Taxonomy" id="58121"/>
    <lineage>
        <taxon>Bacteria</taxon>
        <taxon>Bacillati</taxon>
        <taxon>Actinomycetota</taxon>
        <taxon>Actinomycetes</taxon>
        <taxon>Streptosporangiales</taxon>
        <taxon>Streptosporangiaceae</taxon>
        <taxon>Planotetraspora</taxon>
    </lineage>
</organism>
<gene>
    <name evidence="2" type="ORF">Pmi06nite_62910</name>
</gene>
<accession>A0A8J3TYM4</accession>